<evidence type="ECO:0000313" key="2">
    <source>
        <dbReference type="EMBL" id="KFN09894.1"/>
    </source>
</evidence>
<keyword evidence="3" id="KW-1185">Reference proteome</keyword>
<proteinExistence type="predicted"/>
<accession>A0A090ZF00</accession>
<gene>
    <name evidence="2" type="ORF">DJ90_409</name>
</gene>
<sequence length="148" mass="16241">MAPVFNRNTGQNPIQPKSPGFAGSKASCPHQTFTDVMNLDLSLGDFSQAVHVNDLNGPANVFFHQYHLQIRTFVCSICKHTFFIQQGNNVFLTQSNNQCLTVMSATGHGKKSWKGVESLRTGKAGGQVGRSTSAVRTLCTIIPFNQRR</sequence>
<evidence type="ECO:0000256" key="1">
    <source>
        <dbReference type="SAM" id="MobiDB-lite"/>
    </source>
</evidence>
<evidence type="ECO:0000313" key="3">
    <source>
        <dbReference type="Proteomes" id="UP000029278"/>
    </source>
</evidence>
<reference evidence="2 3" key="1">
    <citation type="submission" date="2014-04" db="EMBL/GenBank/DDBJ databases">
        <authorList>
            <person name="Bishop-Lilly K.A."/>
            <person name="Broomall S.M."/>
            <person name="Chain P.S."/>
            <person name="Chertkov O."/>
            <person name="Coyne S.R."/>
            <person name="Daligault H.E."/>
            <person name="Davenport K.W."/>
            <person name="Erkkila T."/>
            <person name="Frey K.G."/>
            <person name="Gibbons H.S."/>
            <person name="Gu W."/>
            <person name="Jaissle J."/>
            <person name="Johnson S.L."/>
            <person name="Koroleva G.I."/>
            <person name="Ladner J.T."/>
            <person name="Lo C.-C."/>
            <person name="Minogue T.D."/>
            <person name="Munk C."/>
            <person name="Palacios G.F."/>
            <person name="Redden C.L."/>
            <person name="Rosenzweig C.N."/>
            <person name="Scholz M.B."/>
            <person name="Teshima H."/>
            <person name="Xu Y."/>
        </authorList>
    </citation>
    <scope>NUCLEOTIDE SEQUENCE [LARGE SCALE GENOMIC DNA]</scope>
    <source>
        <strain evidence="2 3">8244</strain>
    </source>
</reference>
<feature type="region of interest" description="Disordered" evidence="1">
    <location>
        <begin position="1"/>
        <end position="26"/>
    </location>
</feature>
<protein>
    <submittedName>
        <fullName evidence="2">Uncharacterized protein</fullName>
    </submittedName>
</protein>
<comment type="caution">
    <text evidence="2">The sequence shown here is derived from an EMBL/GenBank/DDBJ whole genome shotgun (WGS) entry which is preliminary data.</text>
</comment>
<feature type="compositionally biased region" description="Polar residues" evidence="1">
    <location>
        <begin position="1"/>
        <end position="15"/>
    </location>
</feature>
<organism evidence="2 3">
    <name type="scientific">Paenibacillus macerans</name>
    <name type="common">Bacillus macerans</name>
    <dbReference type="NCBI Taxonomy" id="44252"/>
    <lineage>
        <taxon>Bacteria</taxon>
        <taxon>Bacillati</taxon>
        <taxon>Bacillota</taxon>
        <taxon>Bacilli</taxon>
        <taxon>Bacillales</taxon>
        <taxon>Paenibacillaceae</taxon>
        <taxon>Paenibacillus</taxon>
    </lineage>
</organism>
<dbReference type="Proteomes" id="UP000029278">
    <property type="component" value="Unassembled WGS sequence"/>
</dbReference>
<dbReference type="EMBL" id="JMQA01000020">
    <property type="protein sequence ID" value="KFN09894.1"/>
    <property type="molecule type" value="Genomic_DNA"/>
</dbReference>
<name>A0A090ZF00_PAEMA</name>
<dbReference type="AlphaFoldDB" id="A0A090ZF00"/>
<dbReference type="HOGENOM" id="CLU_1757018_0_0_9"/>